<proteinExistence type="predicted"/>
<evidence type="ECO:0008006" key="3">
    <source>
        <dbReference type="Google" id="ProtNLM"/>
    </source>
</evidence>
<organism evidence="1 2">
    <name type="scientific">Siphonobacter aquaeclarae</name>
    <dbReference type="NCBI Taxonomy" id="563176"/>
    <lineage>
        <taxon>Bacteria</taxon>
        <taxon>Pseudomonadati</taxon>
        <taxon>Bacteroidota</taxon>
        <taxon>Cytophagia</taxon>
        <taxon>Cytophagales</taxon>
        <taxon>Cytophagaceae</taxon>
        <taxon>Siphonobacter</taxon>
    </lineage>
</organism>
<dbReference type="OrthoDB" id="325673at2"/>
<dbReference type="AlphaFoldDB" id="A0A1G9KJ21"/>
<gene>
    <name evidence="1" type="ORF">SAMN04488090_1033</name>
</gene>
<dbReference type="RefSeq" id="WP_143011026.1">
    <property type="nucleotide sequence ID" value="NZ_FNGS01000002.1"/>
</dbReference>
<dbReference type="EMBL" id="FNGS01000002">
    <property type="protein sequence ID" value="SDL49497.1"/>
    <property type="molecule type" value="Genomic_DNA"/>
</dbReference>
<dbReference type="Proteomes" id="UP000198901">
    <property type="component" value="Unassembled WGS sequence"/>
</dbReference>
<dbReference type="NCBIfam" id="NF035938">
    <property type="entry name" value="EboA_domain"/>
    <property type="match status" value="1"/>
</dbReference>
<protein>
    <recommendedName>
        <fullName evidence="3">EboA domain-containing protein</fullName>
    </recommendedName>
</protein>
<keyword evidence="2" id="KW-1185">Reference proteome</keyword>
<dbReference type="STRING" id="563176.SAMN04488090_1033"/>
<dbReference type="InterPro" id="IPR047715">
    <property type="entry name" value="EboA_dom"/>
</dbReference>
<evidence type="ECO:0000313" key="2">
    <source>
        <dbReference type="Proteomes" id="UP000198901"/>
    </source>
</evidence>
<sequence>MTNESLLLLRRHLETLLERHLPESGWNWLRGNRPVLTAFVAAPRFTGKTVPPADDPLFADIEALRPGFTVKSWPADRLARLWLLLGLPLDDREAFLRSIETLFDTAEMNELVTLYASLPVLPFPDAWIFRATEAVRSNMGVVFDALALDNPYPSEQFSEPAWNQLVMKTIFNDKPLGRIIGLAERSNAALCRILVDFAHERWAAGRHVPPRAWEVVGPFIGENFLPDLERLFRSGRPEDRRAAALICRDTPFEPARVLGSTYATADGLDWSSVDE</sequence>
<name>A0A1G9KJ21_9BACT</name>
<accession>A0A1G9KJ21</accession>
<reference evidence="1 2" key="1">
    <citation type="submission" date="2016-10" db="EMBL/GenBank/DDBJ databases">
        <authorList>
            <person name="de Groot N.N."/>
        </authorList>
    </citation>
    <scope>NUCLEOTIDE SEQUENCE [LARGE SCALE GENOMIC DNA]</scope>
    <source>
        <strain evidence="1 2">DSM 21668</strain>
    </source>
</reference>
<evidence type="ECO:0000313" key="1">
    <source>
        <dbReference type="EMBL" id="SDL49497.1"/>
    </source>
</evidence>